<reference evidence="2" key="1">
    <citation type="submission" date="2020-03" db="EMBL/GenBank/DDBJ databases">
        <title>A high-quality chromosome-level genome assembly of a woody plant with both climbing and erect habits, Rhamnella rubrinervis.</title>
        <authorList>
            <person name="Lu Z."/>
            <person name="Yang Y."/>
            <person name="Zhu X."/>
            <person name="Sun Y."/>
        </authorList>
    </citation>
    <scope>NUCLEOTIDE SEQUENCE</scope>
    <source>
        <strain evidence="2">BYM</strain>
        <tissue evidence="2">Leaf</tissue>
    </source>
</reference>
<comment type="caution">
    <text evidence="2">The sequence shown here is derived from an EMBL/GenBank/DDBJ whole genome shotgun (WGS) entry which is preliminary data.</text>
</comment>
<evidence type="ECO:0000313" key="3">
    <source>
        <dbReference type="Proteomes" id="UP000796880"/>
    </source>
</evidence>
<dbReference type="Proteomes" id="UP000796880">
    <property type="component" value="Unassembled WGS sequence"/>
</dbReference>
<dbReference type="EMBL" id="VOIH02000009">
    <property type="protein sequence ID" value="KAF3438210.1"/>
    <property type="molecule type" value="Genomic_DNA"/>
</dbReference>
<proteinExistence type="predicted"/>
<accession>A0A8K0E2F9</accession>
<evidence type="ECO:0000256" key="1">
    <source>
        <dbReference type="SAM" id="Phobius"/>
    </source>
</evidence>
<evidence type="ECO:0000313" key="2">
    <source>
        <dbReference type="EMBL" id="KAF3438210.1"/>
    </source>
</evidence>
<feature type="transmembrane region" description="Helical" evidence="1">
    <location>
        <begin position="48"/>
        <end position="78"/>
    </location>
</feature>
<protein>
    <submittedName>
        <fullName evidence="2">Uncharacterized protein</fullName>
    </submittedName>
</protein>
<organism evidence="2 3">
    <name type="scientific">Rhamnella rubrinervis</name>
    <dbReference type="NCBI Taxonomy" id="2594499"/>
    <lineage>
        <taxon>Eukaryota</taxon>
        <taxon>Viridiplantae</taxon>
        <taxon>Streptophyta</taxon>
        <taxon>Embryophyta</taxon>
        <taxon>Tracheophyta</taxon>
        <taxon>Spermatophyta</taxon>
        <taxon>Magnoliopsida</taxon>
        <taxon>eudicotyledons</taxon>
        <taxon>Gunneridae</taxon>
        <taxon>Pentapetalae</taxon>
        <taxon>rosids</taxon>
        <taxon>fabids</taxon>
        <taxon>Rosales</taxon>
        <taxon>Rhamnaceae</taxon>
        <taxon>rhamnoid group</taxon>
        <taxon>Rhamneae</taxon>
        <taxon>Rhamnella</taxon>
    </lineage>
</organism>
<gene>
    <name evidence="2" type="ORF">FNV43_RR20970</name>
</gene>
<keyword evidence="3" id="KW-1185">Reference proteome</keyword>
<keyword evidence="1" id="KW-0812">Transmembrane</keyword>
<sequence length="114" mass="12326">MVAPRGIQKFGGGGIFPKGVAVWDPHAMMVGNVRPGIARKRQRYRVWVGLWGLECAWGSEGMLVAAVVLVACWCWGLSSGARHHGWSLVLWAATCIAFKACFPIKSSSAGVTRQ</sequence>
<keyword evidence="1" id="KW-0472">Membrane</keyword>
<dbReference type="AlphaFoldDB" id="A0A8K0E2F9"/>
<name>A0A8K0E2F9_9ROSA</name>
<keyword evidence="1" id="KW-1133">Transmembrane helix</keyword>
<feature type="transmembrane region" description="Helical" evidence="1">
    <location>
        <begin position="84"/>
        <end position="104"/>
    </location>
</feature>